<dbReference type="HOGENOM" id="CLU_009096_0_1_9"/>
<dbReference type="PANTHER" id="PTHR43641:SF2">
    <property type="entry name" value="DEHYDRATASE YBIW-RELATED"/>
    <property type="match status" value="1"/>
</dbReference>
<evidence type="ECO:0000313" key="6">
    <source>
        <dbReference type="EMBL" id="ENZ19387.1"/>
    </source>
</evidence>
<accession>A0A0E2HGX5</accession>
<dbReference type="InterPro" id="IPR001150">
    <property type="entry name" value="Gly_radical"/>
</dbReference>
<name>A0A0E2HGX5_9FIRM</name>
<dbReference type="PANTHER" id="PTHR43641">
    <property type="entry name" value="FORMATE ACETYLTRANSFERASE 3-RELATED"/>
    <property type="match status" value="1"/>
</dbReference>
<dbReference type="GO" id="GO:0005829">
    <property type="term" value="C:cytosol"/>
    <property type="evidence" value="ECO:0007669"/>
    <property type="project" value="TreeGrafter"/>
</dbReference>
<feature type="domain" description="PFL" evidence="5">
    <location>
        <begin position="3"/>
        <end position="676"/>
    </location>
</feature>
<dbReference type="Pfam" id="PF02901">
    <property type="entry name" value="PFL-like"/>
    <property type="match status" value="1"/>
</dbReference>
<protein>
    <submittedName>
        <fullName evidence="6">PFL2/glycerol dehydratase family glycyl radical enzyme</fullName>
    </submittedName>
</protein>
<evidence type="ECO:0000313" key="7">
    <source>
        <dbReference type="Proteomes" id="UP000013085"/>
    </source>
</evidence>
<dbReference type="InterPro" id="IPR051215">
    <property type="entry name" value="GRE"/>
</dbReference>
<proteinExistence type="predicted"/>
<organism evidence="6 7">
    <name type="scientific">[Clostridium] clostridioforme 90A8</name>
    <dbReference type="NCBI Taxonomy" id="999408"/>
    <lineage>
        <taxon>Bacteria</taxon>
        <taxon>Bacillati</taxon>
        <taxon>Bacillota</taxon>
        <taxon>Clostridia</taxon>
        <taxon>Lachnospirales</taxon>
        <taxon>Lachnospiraceae</taxon>
        <taxon>Enterocloster</taxon>
    </lineage>
</organism>
<sequence>MNKRTERLRERLFAADPRICPERCVYFTESMKETEGKPIALRRSQAFYDVLSRMTVYVNADELIVGNQAQWPKASPIYPEYSTDWLEAELNGSPFSPDKRPGDRFYYTQEDKDKILECVEYWKGKSLYENLRKTLPDKINQAWDANVIDDTWVSAAGLGNVIVDYKGVVDKGLSDVMRRIENKLKRLDPREPGNTRKRWFLEAALQGNQAVVMFSGRIADRCKEQAEQEKDETRRRELLKLEGICRNVPLNPARTFHEAVQSIYMILLAVHLESNGHAISLGRFDQYVYPYYKKDLEEGRITREEALEIVECFFIKCNELNKLRSWPDTEFFLGYQMFINLAIAGQTVDGKDATNEVSHLCVEACENVRLFTPSVSIKWFEGTSDAFMMKALKAAQRHQGGQPAFYNDKAFIRTLENMGIAEEDRVNWVPDGCIEASIPGKWDFAAKGPWLNVEKVLEITLHDGTDPKTGYHFVDLEKRAEDCGSVRELMELYKQTLDYFMGLQVETEHINDEIHIQQDINAFRSSLVYDCIERAMDLVEGGSVYSADGGPTAGTISAGDSLAALDEIVFNQKLLTMEQVLHAMSTNYEDMETVPAGPEIRAILLNKAPKFGNDDERADKWVVELEDYIGSSYRYKYRSSKYGKGPVPCCYSYSQSPVTGNIAFGKSIGATPDGRKDGQPVNNGISPANGSEKKGATAACNSVMKLPSIWFQKGAIFNMRLSKGALDTDENKEKVIAMIKVLFENYGQQIQFNVVDNKVFKKAMEHPDEYKDLMVRVSGYSALFTSLSPECQMDVISRAELEL</sequence>
<feature type="domain" description="Glycine radical" evidence="4">
    <location>
        <begin position="683"/>
        <end position="803"/>
    </location>
</feature>
<dbReference type="Proteomes" id="UP000013085">
    <property type="component" value="Unassembled WGS sequence"/>
</dbReference>
<dbReference type="SUPFAM" id="SSF51998">
    <property type="entry name" value="PFL-like glycyl radical enzymes"/>
    <property type="match status" value="1"/>
</dbReference>
<dbReference type="EMBL" id="AGYR01000005">
    <property type="protein sequence ID" value="ENZ19387.1"/>
    <property type="molecule type" value="Genomic_DNA"/>
</dbReference>
<gene>
    <name evidence="6" type="ORF">HMPREF1090_00772</name>
</gene>
<evidence type="ECO:0000259" key="5">
    <source>
        <dbReference type="PROSITE" id="PS51554"/>
    </source>
</evidence>
<keyword evidence="1 3" id="KW-0556">Organic radical</keyword>
<dbReference type="Gene3D" id="3.20.70.20">
    <property type="match status" value="1"/>
</dbReference>
<dbReference type="PROSITE" id="PS51554">
    <property type="entry name" value="PFL"/>
    <property type="match status" value="1"/>
</dbReference>
<dbReference type="Pfam" id="PF01228">
    <property type="entry name" value="Gly_radical"/>
    <property type="match status" value="1"/>
</dbReference>
<evidence type="ECO:0000256" key="1">
    <source>
        <dbReference type="ARBA" id="ARBA00022818"/>
    </source>
</evidence>
<evidence type="ECO:0000256" key="3">
    <source>
        <dbReference type="PROSITE-ProRule" id="PRU00493"/>
    </source>
</evidence>
<feature type="modified residue" description="Glycine radical" evidence="3">
    <location>
        <position position="779"/>
    </location>
</feature>
<dbReference type="RefSeq" id="WP_002594410.1">
    <property type="nucleotide sequence ID" value="NZ_KB850987.1"/>
</dbReference>
<dbReference type="InterPro" id="IPR004184">
    <property type="entry name" value="PFL_dom"/>
</dbReference>
<dbReference type="GO" id="GO:0016829">
    <property type="term" value="F:lyase activity"/>
    <property type="evidence" value="ECO:0007669"/>
    <property type="project" value="UniProtKB-KW"/>
</dbReference>
<comment type="caution">
    <text evidence="6">The sequence shown here is derived from an EMBL/GenBank/DDBJ whole genome shotgun (WGS) entry which is preliminary data.</text>
</comment>
<dbReference type="PATRIC" id="fig|999408.3.peg.823"/>
<dbReference type="GeneID" id="57962366"/>
<dbReference type="PROSITE" id="PS51149">
    <property type="entry name" value="GLY_RADICAL_2"/>
    <property type="match status" value="1"/>
</dbReference>
<evidence type="ECO:0000259" key="4">
    <source>
        <dbReference type="PROSITE" id="PS51149"/>
    </source>
</evidence>
<keyword evidence="2" id="KW-0456">Lyase</keyword>
<reference evidence="6 7" key="1">
    <citation type="submission" date="2013-01" db="EMBL/GenBank/DDBJ databases">
        <title>The Genome Sequence of Clostridium clostridioforme 90A8.</title>
        <authorList>
            <consortium name="The Broad Institute Genome Sequencing Platform"/>
            <person name="Earl A."/>
            <person name="Ward D."/>
            <person name="Feldgarden M."/>
            <person name="Gevers D."/>
            <person name="Courvalin P."/>
            <person name="Lambert T."/>
            <person name="Walker B."/>
            <person name="Young S.K."/>
            <person name="Zeng Q."/>
            <person name="Gargeya S."/>
            <person name="Fitzgerald M."/>
            <person name="Haas B."/>
            <person name="Abouelleil A."/>
            <person name="Alvarado L."/>
            <person name="Arachchi H.M."/>
            <person name="Berlin A.M."/>
            <person name="Chapman S.B."/>
            <person name="Dewar J."/>
            <person name="Goldberg J."/>
            <person name="Griggs A."/>
            <person name="Gujja S."/>
            <person name="Hansen M."/>
            <person name="Howarth C."/>
            <person name="Imamovic A."/>
            <person name="Larimer J."/>
            <person name="McCowan C."/>
            <person name="Murphy C."/>
            <person name="Neiman D."/>
            <person name="Pearson M."/>
            <person name="Priest M."/>
            <person name="Roberts A."/>
            <person name="Saif S."/>
            <person name="Shea T."/>
            <person name="Sisk P."/>
            <person name="Sykes S."/>
            <person name="Wortman J."/>
            <person name="Nusbaum C."/>
            <person name="Birren B."/>
        </authorList>
    </citation>
    <scope>NUCLEOTIDE SEQUENCE [LARGE SCALE GENOMIC DNA]</scope>
    <source>
        <strain evidence="6 7">90A8</strain>
    </source>
</reference>
<evidence type="ECO:0000256" key="2">
    <source>
        <dbReference type="ARBA" id="ARBA00023239"/>
    </source>
</evidence>
<dbReference type="AlphaFoldDB" id="A0A0E2HGX5"/>